<protein>
    <submittedName>
        <fullName evidence="1">DUF2971 family protein</fullName>
    </submittedName>
</protein>
<comment type="caution">
    <text evidence="1">The sequence shown here is derived from an EMBL/GenBank/DDBJ whole genome shotgun (WGS) entry which is preliminary data.</text>
</comment>
<dbReference type="Pfam" id="PF11185">
    <property type="entry name" value="DUF2971"/>
    <property type="match status" value="1"/>
</dbReference>
<evidence type="ECO:0000313" key="2">
    <source>
        <dbReference type="Proteomes" id="UP000273083"/>
    </source>
</evidence>
<name>A0A3N1XRC5_9FIRM</name>
<gene>
    <name evidence="1" type="ORF">EDD66_103120</name>
</gene>
<dbReference type="RefSeq" id="WP_123608641.1">
    <property type="nucleotide sequence ID" value="NZ_RJVG01000003.1"/>
</dbReference>
<keyword evidence="2" id="KW-1185">Reference proteome</keyword>
<dbReference type="EMBL" id="RJVG01000003">
    <property type="protein sequence ID" value="ROR29185.1"/>
    <property type="molecule type" value="Genomic_DNA"/>
</dbReference>
<accession>A0A3N1XRC5</accession>
<organism evidence="1 2">
    <name type="scientific">Mobilisporobacter senegalensis</name>
    <dbReference type="NCBI Taxonomy" id="1329262"/>
    <lineage>
        <taxon>Bacteria</taxon>
        <taxon>Bacillati</taxon>
        <taxon>Bacillota</taxon>
        <taxon>Clostridia</taxon>
        <taxon>Lachnospirales</taxon>
        <taxon>Lachnospiraceae</taxon>
        <taxon>Mobilisporobacter</taxon>
    </lineage>
</organism>
<dbReference type="OrthoDB" id="3034312at2"/>
<sequence length="324" mass="37819">MAKPQIRSFYPEKDSLNKGRSTVTYHYTSPTGVKAILGSHSIRFTDCQFLNDKSEYIHIHKPLMRALEEIQEDLFDNSIPEMIRSMFNDNYETELLVIVPRSDIDPKLKFRYIKQRYYIFCTSQQRDDLNMWNYYVKGGNYQGYNLGIAVNSILKSFSALKNENIELLYGNVLYNESEQIRYIKEGILNIDHSLRDELEGIDKIQWGDNIYDNAKGEILDFLEGARLFFKDQAFEGEKEFRFIIKLPIEYAKRDHSVLSVGYDVKGGIIVPHCTLNIEKASFKSVTLSPMLDKKLAEQGLNRFLTDYGYENRIDINQSDIPIRY</sequence>
<reference evidence="1 2" key="1">
    <citation type="submission" date="2018-11" db="EMBL/GenBank/DDBJ databases">
        <title>Genomic Encyclopedia of Type Strains, Phase IV (KMG-IV): sequencing the most valuable type-strain genomes for metagenomic binning, comparative biology and taxonomic classification.</title>
        <authorList>
            <person name="Goeker M."/>
        </authorList>
    </citation>
    <scope>NUCLEOTIDE SEQUENCE [LARGE SCALE GENOMIC DNA]</scope>
    <source>
        <strain evidence="1 2">DSM 26537</strain>
    </source>
</reference>
<proteinExistence type="predicted"/>
<dbReference type="AlphaFoldDB" id="A0A3N1XRC5"/>
<evidence type="ECO:0000313" key="1">
    <source>
        <dbReference type="EMBL" id="ROR29185.1"/>
    </source>
</evidence>
<dbReference type="Proteomes" id="UP000273083">
    <property type="component" value="Unassembled WGS sequence"/>
</dbReference>
<dbReference type="InterPro" id="IPR021352">
    <property type="entry name" value="DUF2971"/>
</dbReference>